<name>A0ABP9QAB7_9PSEU</name>
<accession>A0ABP9QAB7</accession>
<feature type="region of interest" description="Disordered" evidence="5">
    <location>
        <begin position="220"/>
        <end position="240"/>
    </location>
</feature>
<keyword evidence="8" id="KW-1185">Reference proteome</keyword>
<evidence type="ECO:0000256" key="3">
    <source>
        <dbReference type="ARBA" id="ARBA00023163"/>
    </source>
</evidence>
<dbReference type="InterPro" id="IPR050109">
    <property type="entry name" value="HTH-type_TetR-like_transc_reg"/>
</dbReference>
<dbReference type="PANTHER" id="PTHR30055:SF234">
    <property type="entry name" value="HTH-TYPE TRANSCRIPTIONAL REGULATOR BETI"/>
    <property type="match status" value="1"/>
</dbReference>
<dbReference type="SUPFAM" id="SSF48498">
    <property type="entry name" value="Tetracyclin repressor-like, C-terminal domain"/>
    <property type="match status" value="1"/>
</dbReference>
<dbReference type="PRINTS" id="PR00455">
    <property type="entry name" value="HTHTETR"/>
</dbReference>
<evidence type="ECO:0000313" key="7">
    <source>
        <dbReference type="EMBL" id="GAA5158075.1"/>
    </source>
</evidence>
<dbReference type="InterPro" id="IPR036271">
    <property type="entry name" value="Tet_transcr_reg_TetR-rel_C_sf"/>
</dbReference>
<protein>
    <submittedName>
        <fullName evidence="7">TetR/AcrR family transcriptional regulator</fullName>
    </submittedName>
</protein>
<feature type="domain" description="HTH tetR-type" evidence="6">
    <location>
        <begin position="28"/>
        <end position="87"/>
    </location>
</feature>
<evidence type="ECO:0000256" key="1">
    <source>
        <dbReference type="ARBA" id="ARBA00023015"/>
    </source>
</evidence>
<feature type="compositionally biased region" description="Polar residues" evidence="5">
    <location>
        <begin position="1"/>
        <end position="12"/>
    </location>
</feature>
<dbReference type="Proteomes" id="UP001428817">
    <property type="component" value="Unassembled WGS sequence"/>
</dbReference>
<evidence type="ECO:0000256" key="4">
    <source>
        <dbReference type="PROSITE-ProRule" id="PRU00335"/>
    </source>
</evidence>
<dbReference type="PANTHER" id="PTHR30055">
    <property type="entry name" value="HTH-TYPE TRANSCRIPTIONAL REGULATOR RUTR"/>
    <property type="match status" value="1"/>
</dbReference>
<gene>
    <name evidence="7" type="ORF">GCM10023321_37270</name>
</gene>
<keyword evidence="2 4" id="KW-0238">DNA-binding</keyword>
<evidence type="ECO:0000259" key="6">
    <source>
        <dbReference type="PROSITE" id="PS50977"/>
    </source>
</evidence>
<dbReference type="EMBL" id="BAABJP010000015">
    <property type="protein sequence ID" value="GAA5158075.1"/>
    <property type="molecule type" value="Genomic_DNA"/>
</dbReference>
<dbReference type="InterPro" id="IPR009057">
    <property type="entry name" value="Homeodomain-like_sf"/>
</dbReference>
<organism evidence="7 8">
    <name type="scientific">Pseudonocardia eucalypti</name>
    <dbReference type="NCBI Taxonomy" id="648755"/>
    <lineage>
        <taxon>Bacteria</taxon>
        <taxon>Bacillati</taxon>
        <taxon>Actinomycetota</taxon>
        <taxon>Actinomycetes</taxon>
        <taxon>Pseudonocardiales</taxon>
        <taxon>Pseudonocardiaceae</taxon>
        <taxon>Pseudonocardia</taxon>
    </lineage>
</organism>
<keyword evidence="1" id="KW-0805">Transcription regulation</keyword>
<feature type="DNA-binding region" description="H-T-H motif" evidence="4">
    <location>
        <begin position="50"/>
        <end position="69"/>
    </location>
</feature>
<dbReference type="PROSITE" id="PS50977">
    <property type="entry name" value="HTH_TETR_2"/>
    <property type="match status" value="1"/>
</dbReference>
<evidence type="ECO:0000313" key="8">
    <source>
        <dbReference type="Proteomes" id="UP001428817"/>
    </source>
</evidence>
<reference evidence="8" key="1">
    <citation type="journal article" date="2019" name="Int. J. Syst. Evol. Microbiol.">
        <title>The Global Catalogue of Microorganisms (GCM) 10K type strain sequencing project: providing services to taxonomists for standard genome sequencing and annotation.</title>
        <authorList>
            <consortium name="The Broad Institute Genomics Platform"/>
            <consortium name="The Broad Institute Genome Sequencing Center for Infectious Disease"/>
            <person name="Wu L."/>
            <person name="Ma J."/>
        </authorList>
    </citation>
    <scope>NUCLEOTIDE SEQUENCE [LARGE SCALE GENOMIC DNA]</scope>
    <source>
        <strain evidence="8">JCM 18303</strain>
    </source>
</reference>
<feature type="region of interest" description="Disordered" evidence="5">
    <location>
        <begin position="1"/>
        <end position="25"/>
    </location>
</feature>
<proteinExistence type="predicted"/>
<evidence type="ECO:0000256" key="2">
    <source>
        <dbReference type="ARBA" id="ARBA00023125"/>
    </source>
</evidence>
<dbReference type="Gene3D" id="1.10.357.10">
    <property type="entry name" value="Tetracycline Repressor, domain 2"/>
    <property type="match status" value="1"/>
</dbReference>
<evidence type="ECO:0000256" key="5">
    <source>
        <dbReference type="SAM" id="MobiDB-lite"/>
    </source>
</evidence>
<comment type="caution">
    <text evidence="7">The sequence shown here is derived from an EMBL/GenBank/DDBJ whole genome shotgun (WGS) entry which is preliminary data.</text>
</comment>
<dbReference type="InterPro" id="IPR001647">
    <property type="entry name" value="HTH_TetR"/>
</dbReference>
<sequence length="240" mass="25602">MMAVMTDSTNVTGPAGPAGNRRRRADARANHTALLDAAARVLLRDGYAVPLDRIAHEAGVGVGTLYRNFSDRDELITAVVDRSYKLVAELARAAAESPAEPLDALAGFFAGVVDQRDRLVLPMMGGPAVTGRINPHSFEISTALQSVIQRGISAGTIRADVGAPDVMVAGAMLGQPQLPPEAWRVASRRIAAVLLDGLRARPDQRELPLSFTREEFSAALTAPEDRSARSRTARRSVSGR</sequence>
<keyword evidence="3" id="KW-0804">Transcription</keyword>
<dbReference type="Pfam" id="PF00440">
    <property type="entry name" value="TetR_N"/>
    <property type="match status" value="1"/>
</dbReference>
<dbReference type="SUPFAM" id="SSF46689">
    <property type="entry name" value="Homeodomain-like"/>
    <property type="match status" value="1"/>
</dbReference>